<sequence>MPLNDIAVKSLFKQFSKTGSACKARWNNIRENYRKSLKKTATKGGQASKKLNFINKQRHWDFQKKSFDERDTKANIVFQKDETEEQEDFEEQISEEEITLHDVAYSNFCKRN</sequence>
<name>A0A9N9QAN9_9CUCU</name>
<feature type="domain" description="MADF" evidence="1">
    <location>
        <begin position="8"/>
        <end position="53"/>
    </location>
</feature>
<reference evidence="2" key="1">
    <citation type="submission" date="2022-01" db="EMBL/GenBank/DDBJ databases">
        <authorList>
            <person name="King R."/>
        </authorList>
    </citation>
    <scope>NUCLEOTIDE SEQUENCE</scope>
</reference>
<dbReference type="InterPro" id="IPR006578">
    <property type="entry name" value="MADF-dom"/>
</dbReference>
<keyword evidence="3" id="KW-1185">Reference proteome</keyword>
<organism evidence="2 3">
    <name type="scientific">Ceutorhynchus assimilis</name>
    <name type="common">cabbage seed weevil</name>
    <dbReference type="NCBI Taxonomy" id="467358"/>
    <lineage>
        <taxon>Eukaryota</taxon>
        <taxon>Metazoa</taxon>
        <taxon>Ecdysozoa</taxon>
        <taxon>Arthropoda</taxon>
        <taxon>Hexapoda</taxon>
        <taxon>Insecta</taxon>
        <taxon>Pterygota</taxon>
        <taxon>Neoptera</taxon>
        <taxon>Endopterygota</taxon>
        <taxon>Coleoptera</taxon>
        <taxon>Polyphaga</taxon>
        <taxon>Cucujiformia</taxon>
        <taxon>Curculionidae</taxon>
        <taxon>Ceutorhynchinae</taxon>
        <taxon>Ceutorhynchus</taxon>
    </lineage>
</organism>
<evidence type="ECO:0000313" key="3">
    <source>
        <dbReference type="Proteomes" id="UP001152799"/>
    </source>
</evidence>
<accession>A0A9N9QAN9</accession>
<dbReference type="Pfam" id="PF10545">
    <property type="entry name" value="MADF_DNA_bdg"/>
    <property type="match status" value="1"/>
</dbReference>
<gene>
    <name evidence="2" type="ORF">CEUTPL_LOCUS3214</name>
</gene>
<dbReference type="AlphaFoldDB" id="A0A9N9QAN9"/>
<dbReference type="Proteomes" id="UP001152799">
    <property type="component" value="Chromosome 11"/>
</dbReference>
<dbReference type="OrthoDB" id="10262320at2759"/>
<proteinExistence type="predicted"/>
<protein>
    <recommendedName>
        <fullName evidence="1">MADF domain-containing protein</fullName>
    </recommendedName>
</protein>
<dbReference type="EMBL" id="OU892287">
    <property type="protein sequence ID" value="CAG9762535.1"/>
    <property type="molecule type" value="Genomic_DNA"/>
</dbReference>
<evidence type="ECO:0000259" key="1">
    <source>
        <dbReference type="Pfam" id="PF10545"/>
    </source>
</evidence>
<evidence type="ECO:0000313" key="2">
    <source>
        <dbReference type="EMBL" id="CAG9762535.1"/>
    </source>
</evidence>